<name>A0A1A8XLI4_9PROT</name>
<dbReference type="PANTHER" id="PTHR47216">
    <property type="match status" value="1"/>
</dbReference>
<dbReference type="SMART" id="SM00195">
    <property type="entry name" value="DSPc"/>
    <property type="match status" value="1"/>
</dbReference>
<evidence type="ECO:0000313" key="5">
    <source>
        <dbReference type="Proteomes" id="UP000199169"/>
    </source>
</evidence>
<dbReference type="Gene3D" id="3.90.190.10">
    <property type="entry name" value="Protein tyrosine phosphatase superfamily"/>
    <property type="match status" value="1"/>
</dbReference>
<dbReference type="EMBL" id="FLQX01000095">
    <property type="protein sequence ID" value="SBT05272.1"/>
    <property type="molecule type" value="Genomic_DNA"/>
</dbReference>
<evidence type="ECO:0000313" key="4">
    <source>
        <dbReference type="EMBL" id="SBT05272.1"/>
    </source>
</evidence>
<dbReference type="CDD" id="cd03386">
    <property type="entry name" value="PAP2_Aur1_like"/>
    <property type="match status" value="1"/>
</dbReference>
<dbReference type="Pfam" id="PF00782">
    <property type="entry name" value="DSPc"/>
    <property type="match status" value="1"/>
</dbReference>
<dbReference type="InterPro" id="IPR020422">
    <property type="entry name" value="TYR_PHOSPHATASE_DUAL_dom"/>
</dbReference>
<dbReference type="InterPro" id="IPR029021">
    <property type="entry name" value="Prot-tyrosine_phosphatase-like"/>
</dbReference>
<accession>A0A1A8XLI4</accession>
<feature type="transmembrane region" description="Helical" evidence="2">
    <location>
        <begin position="151"/>
        <end position="170"/>
    </location>
</feature>
<feature type="region of interest" description="Disordered" evidence="1">
    <location>
        <begin position="1"/>
        <end position="22"/>
    </location>
</feature>
<sequence length="467" mass="50816">MRHAYRAPGAPDAPGASHAPGGTAAGRPWRRALAWLLVLGPFFFLSYGFATWVSAQRSAVAYIVFDWEQHVPLLPWTIVPYWLMDVLYGLSLLLCATRRELDTHARRLLVTQLLAVSCFLLFPLRCTFVRGDVGGAFGGLFDLLMSFDQPFNQAPSLHIALLVVLLEPYLRVVPRAWHALVYAAALLIGVSVMTTWQHHFFDIPTGLWLGCFVVWLLPTDAGSPLRRAALSRDPLRRRLAACYAGAAMTLGLLVANAGGAWLYLLWAAGSLFIVALIYLFLDAASFGKRADGSMPGAVCCLLGPYLLGAWLNSRWWTKRLAAADPVAAGILLGRLPSQSDWQRQHVVAIVDLCAELPCPTPGLSHRVVPRLDLVLPTVEQIEEASAAIDEAHQRGAVLVCCALGLARSALAVAAWLLRTGLASSAEDAVAQVQRARPAVVLGAAQVDLLRHWQLVYQAQTVIITTAE</sequence>
<feature type="transmembrane region" description="Helical" evidence="2">
    <location>
        <begin position="395"/>
        <end position="417"/>
    </location>
</feature>
<feature type="transmembrane region" description="Helical" evidence="2">
    <location>
        <begin position="200"/>
        <end position="218"/>
    </location>
</feature>
<feature type="transmembrane region" description="Helical" evidence="2">
    <location>
        <begin position="73"/>
        <end position="96"/>
    </location>
</feature>
<dbReference type="RefSeq" id="WP_186406455.1">
    <property type="nucleotide sequence ID" value="NZ_FLQX01000095.1"/>
</dbReference>
<dbReference type="PROSITE" id="PS50056">
    <property type="entry name" value="TYR_PHOSPHATASE_2"/>
    <property type="match status" value="1"/>
</dbReference>
<organism evidence="4 5">
    <name type="scientific">Candidatus Accumulibacter aalborgensis</name>
    <dbReference type="NCBI Taxonomy" id="1860102"/>
    <lineage>
        <taxon>Bacteria</taxon>
        <taxon>Pseudomonadati</taxon>
        <taxon>Pseudomonadota</taxon>
        <taxon>Betaproteobacteria</taxon>
        <taxon>Candidatus Accumulibacter</taxon>
    </lineage>
</organism>
<keyword evidence="2" id="KW-0812">Transmembrane</keyword>
<feature type="transmembrane region" description="Helical" evidence="2">
    <location>
        <begin position="239"/>
        <end position="257"/>
    </location>
</feature>
<dbReference type="InterPro" id="IPR000387">
    <property type="entry name" value="Tyr_Pase_dom"/>
</dbReference>
<protein>
    <submittedName>
        <fullName evidence="4">Dual specificity protein phosphatase</fullName>
    </submittedName>
</protein>
<keyword evidence="5" id="KW-1185">Reference proteome</keyword>
<feature type="domain" description="Tyrosine specific protein phosphatases" evidence="3">
    <location>
        <begin position="372"/>
        <end position="447"/>
    </location>
</feature>
<dbReference type="STRING" id="1860102.ACCAA_200049"/>
<feature type="transmembrane region" description="Helical" evidence="2">
    <location>
        <begin position="32"/>
        <end position="53"/>
    </location>
</feature>
<dbReference type="PANTHER" id="PTHR47216:SF4">
    <property type="entry name" value="OS01G0859400 PROTEIN"/>
    <property type="match status" value="1"/>
</dbReference>
<dbReference type="Proteomes" id="UP000199169">
    <property type="component" value="Unassembled WGS sequence"/>
</dbReference>
<feature type="transmembrane region" description="Helical" evidence="2">
    <location>
        <begin position="108"/>
        <end position="131"/>
    </location>
</feature>
<dbReference type="InterPro" id="IPR000340">
    <property type="entry name" value="Dual-sp_phosphatase_cat-dom"/>
</dbReference>
<dbReference type="CDD" id="cd14527">
    <property type="entry name" value="DSP_bac"/>
    <property type="match status" value="1"/>
</dbReference>
<proteinExistence type="predicted"/>
<evidence type="ECO:0000259" key="3">
    <source>
        <dbReference type="PROSITE" id="PS50056"/>
    </source>
</evidence>
<evidence type="ECO:0000256" key="2">
    <source>
        <dbReference type="SAM" id="Phobius"/>
    </source>
</evidence>
<feature type="transmembrane region" description="Helical" evidence="2">
    <location>
        <begin position="263"/>
        <end position="281"/>
    </location>
</feature>
<dbReference type="AlphaFoldDB" id="A0A1A8XLI4"/>
<reference evidence="4 5" key="1">
    <citation type="submission" date="2016-06" db="EMBL/GenBank/DDBJ databases">
        <authorList>
            <person name="Kjaerup R.B."/>
            <person name="Dalgaard T.S."/>
            <person name="Juul-Madsen H.R."/>
        </authorList>
    </citation>
    <scope>NUCLEOTIDE SEQUENCE [LARGE SCALE GENOMIC DNA]</scope>
    <source>
        <strain evidence="4">3</strain>
    </source>
</reference>
<feature type="transmembrane region" description="Helical" evidence="2">
    <location>
        <begin position="177"/>
        <end position="194"/>
    </location>
</feature>
<keyword evidence="2" id="KW-0472">Membrane</keyword>
<gene>
    <name evidence="4" type="ORF">ACCAA_200049</name>
</gene>
<evidence type="ECO:0000256" key="1">
    <source>
        <dbReference type="SAM" id="MobiDB-lite"/>
    </source>
</evidence>
<dbReference type="SUPFAM" id="SSF52799">
    <property type="entry name" value="(Phosphotyrosine protein) phosphatases II"/>
    <property type="match status" value="1"/>
</dbReference>
<keyword evidence="2" id="KW-1133">Transmembrane helix</keyword>